<dbReference type="EC" id="1.1.1.347" evidence="1"/>
<keyword evidence="1" id="KW-0560">Oxidoreductase</keyword>
<dbReference type="EMBL" id="VSSQ01126821">
    <property type="protein sequence ID" value="MPN56467.1"/>
    <property type="molecule type" value="Genomic_DNA"/>
</dbReference>
<dbReference type="SUPFAM" id="SSF50129">
    <property type="entry name" value="GroES-like"/>
    <property type="match status" value="1"/>
</dbReference>
<reference evidence="1" key="1">
    <citation type="submission" date="2019-08" db="EMBL/GenBank/DDBJ databases">
        <authorList>
            <person name="Kucharzyk K."/>
            <person name="Murdoch R.W."/>
            <person name="Higgins S."/>
            <person name="Loffler F."/>
        </authorList>
    </citation>
    <scope>NUCLEOTIDE SEQUENCE</scope>
</reference>
<organism evidence="1">
    <name type="scientific">bioreactor metagenome</name>
    <dbReference type="NCBI Taxonomy" id="1076179"/>
    <lineage>
        <taxon>unclassified sequences</taxon>
        <taxon>metagenomes</taxon>
        <taxon>ecological metagenomes</taxon>
    </lineage>
</organism>
<accession>A0A645IZ68</accession>
<protein>
    <submittedName>
        <fullName evidence="1">Geraniol dehydrogenase</fullName>
        <ecNumber evidence="1">1.1.1.347</ecNumber>
    </submittedName>
</protein>
<evidence type="ECO:0000313" key="1">
    <source>
        <dbReference type="EMBL" id="MPN56467.1"/>
    </source>
</evidence>
<proteinExistence type="predicted"/>
<dbReference type="Gene3D" id="3.90.180.10">
    <property type="entry name" value="Medium-chain alcohol dehydrogenases, catalytic domain"/>
    <property type="match status" value="1"/>
</dbReference>
<name>A0A645IZ68_9ZZZZ</name>
<comment type="caution">
    <text evidence="1">The sequence shown here is derived from an EMBL/GenBank/DDBJ whole genome shotgun (WGS) entry which is preliminary data.</text>
</comment>
<dbReference type="GO" id="GO:0016491">
    <property type="term" value="F:oxidoreductase activity"/>
    <property type="evidence" value="ECO:0007669"/>
    <property type="project" value="UniProtKB-KW"/>
</dbReference>
<dbReference type="InterPro" id="IPR011032">
    <property type="entry name" value="GroES-like_sf"/>
</dbReference>
<gene>
    <name evidence="1" type="primary">geoA</name>
    <name evidence="1" type="ORF">SDC9_204157</name>
</gene>
<dbReference type="AlphaFoldDB" id="A0A645IZ68"/>
<sequence length="65" mass="7108">MGKSWDGGIVEGSCIPQTFIPYILDLYRKGVFPIDAIVTRFGFEDINGAFKAGRTGKAIKPVVVF</sequence>